<dbReference type="GeneID" id="19317603"/>
<dbReference type="HOGENOM" id="CLU_850275_0_0_1"/>
<evidence type="ECO:0000256" key="1">
    <source>
        <dbReference type="SAM" id="SignalP"/>
    </source>
</evidence>
<dbReference type="Proteomes" id="UP000053664">
    <property type="component" value="Unassembled WGS sequence"/>
</dbReference>
<name>A0A061HEZ0_9BASI</name>
<dbReference type="EMBL" id="KE361632">
    <property type="protein sequence ID" value="EPQ29206.1"/>
    <property type="molecule type" value="Genomic_DNA"/>
</dbReference>
<feature type="signal peptide" evidence="1">
    <location>
        <begin position="1"/>
        <end position="21"/>
    </location>
</feature>
<gene>
    <name evidence="2" type="ORF">PFL1_03493</name>
</gene>
<proteinExistence type="predicted"/>
<dbReference type="RefSeq" id="XP_007879201.1">
    <property type="nucleotide sequence ID" value="XM_007881010.1"/>
</dbReference>
<dbReference type="KEGG" id="pfp:PFL1_03493"/>
<evidence type="ECO:0000313" key="3">
    <source>
        <dbReference type="Proteomes" id="UP000053664"/>
    </source>
</evidence>
<evidence type="ECO:0000313" key="2">
    <source>
        <dbReference type="EMBL" id="EPQ29206.1"/>
    </source>
</evidence>
<feature type="chain" id="PRO_5001599692" evidence="1">
    <location>
        <begin position="22"/>
        <end position="327"/>
    </location>
</feature>
<dbReference type="AlphaFoldDB" id="A0A061HEZ0"/>
<keyword evidence="1" id="KW-0732">Signal</keyword>
<sequence>MILSRWSSLLVFVLVATLASASVAVESKPGRLLASDERRQVLAASAKDVDPAPRGVAVVERRMYSGDGPEDRRAYHFDTMLNRYPSSLSPAEQVLHHERLDRYYEYLKAAKKAFGLGDRAFPGTMTKAEFDGFMMDVFNKLDTSDRATLEALPLEDPFFISSGAIDPATYMAWKNEGVPALLEKFATMASRRPLVRRANPGDGQAGERQALSDWFNSRRQALRGARLDEYHRLQDLWGRYRLYLRVVFGLSEEQLDPALSRDDFRQYMQFVYHKLDGIDQADLAELPYNDHIVEYSGRRTPAAMRNWDRAVPTLLQELGEIARHGRP</sequence>
<protein>
    <submittedName>
        <fullName evidence="2">Uncharacterized protein</fullName>
    </submittedName>
</protein>
<accession>A0A061HEZ0</accession>
<organism evidence="2 3">
    <name type="scientific">Pseudozyma flocculosa PF-1</name>
    <dbReference type="NCBI Taxonomy" id="1277687"/>
    <lineage>
        <taxon>Eukaryota</taxon>
        <taxon>Fungi</taxon>
        <taxon>Dikarya</taxon>
        <taxon>Basidiomycota</taxon>
        <taxon>Ustilaginomycotina</taxon>
        <taxon>Ustilaginomycetes</taxon>
        <taxon>Ustilaginales</taxon>
        <taxon>Ustilaginaceae</taxon>
        <taxon>Pseudozyma</taxon>
    </lineage>
</organism>
<reference evidence="2 3" key="1">
    <citation type="journal article" date="2013" name="Plant Cell">
        <title>The transition from a phytopathogenic smut ancestor to an anamorphic biocontrol agent deciphered by comparative whole-genome analysis.</title>
        <authorList>
            <person name="Lefebvre F."/>
            <person name="Joly D.L."/>
            <person name="Labbe C."/>
            <person name="Teichmann B."/>
            <person name="Linning R."/>
            <person name="Belzile F."/>
            <person name="Bakkeren G."/>
            <person name="Belanger R.R."/>
        </authorList>
    </citation>
    <scope>NUCLEOTIDE SEQUENCE [LARGE SCALE GENOMIC DNA]</scope>
    <source>
        <strain evidence="2 3">PF-1</strain>
    </source>
</reference>